<proteinExistence type="predicted"/>
<evidence type="ECO:0000313" key="2">
    <source>
        <dbReference type="Proteomes" id="UP000799118"/>
    </source>
</evidence>
<sequence>MNSKLTHSPCHISITPIVIAASDNHPHPHHRQITQRSQVCLLIYLPSPTPPDLI</sequence>
<dbReference type="EMBL" id="ML769389">
    <property type="protein sequence ID" value="KAE9408924.1"/>
    <property type="molecule type" value="Genomic_DNA"/>
</dbReference>
<evidence type="ECO:0000313" key="1">
    <source>
        <dbReference type="EMBL" id="KAE9408924.1"/>
    </source>
</evidence>
<dbReference type="Proteomes" id="UP000799118">
    <property type="component" value="Unassembled WGS sequence"/>
</dbReference>
<name>A0A6A4IK65_9AGAR</name>
<gene>
    <name evidence="1" type="ORF">BT96DRAFT_913615</name>
</gene>
<organism evidence="1 2">
    <name type="scientific">Gymnopus androsaceus JB14</name>
    <dbReference type="NCBI Taxonomy" id="1447944"/>
    <lineage>
        <taxon>Eukaryota</taxon>
        <taxon>Fungi</taxon>
        <taxon>Dikarya</taxon>
        <taxon>Basidiomycota</taxon>
        <taxon>Agaricomycotina</taxon>
        <taxon>Agaricomycetes</taxon>
        <taxon>Agaricomycetidae</taxon>
        <taxon>Agaricales</taxon>
        <taxon>Marasmiineae</taxon>
        <taxon>Omphalotaceae</taxon>
        <taxon>Gymnopus</taxon>
    </lineage>
</organism>
<keyword evidence="2" id="KW-1185">Reference proteome</keyword>
<accession>A0A6A4IK65</accession>
<protein>
    <submittedName>
        <fullName evidence="1">Uncharacterized protein</fullName>
    </submittedName>
</protein>
<dbReference type="AlphaFoldDB" id="A0A6A4IK65"/>
<reference evidence="1" key="1">
    <citation type="journal article" date="2019" name="Environ. Microbiol.">
        <title>Fungal ecological strategies reflected in gene transcription - a case study of two litter decomposers.</title>
        <authorList>
            <person name="Barbi F."/>
            <person name="Kohler A."/>
            <person name="Barry K."/>
            <person name="Baskaran P."/>
            <person name="Daum C."/>
            <person name="Fauchery L."/>
            <person name="Ihrmark K."/>
            <person name="Kuo A."/>
            <person name="LaButti K."/>
            <person name="Lipzen A."/>
            <person name="Morin E."/>
            <person name="Grigoriev I.V."/>
            <person name="Henrissat B."/>
            <person name="Lindahl B."/>
            <person name="Martin F."/>
        </authorList>
    </citation>
    <scope>NUCLEOTIDE SEQUENCE</scope>
    <source>
        <strain evidence="1">JB14</strain>
    </source>
</reference>